<name>A0A0D9QH28_PLAFR</name>
<dbReference type="EMBL" id="KQ001702">
    <property type="protein sequence ID" value="KJP86082.1"/>
    <property type="molecule type" value="Genomic_DNA"/>
</dbReference>
<accession>A0A0D9QH28</accession>
<gene>
    <name evidence="2" type="ORF">AK88_04273</name>
</gene>
<proteinExistence type="predicted"/>
<feature type="non-terminal residue" evidence="2">
    <location>
        <position position="1"/>
    </location>
</feature>
<evidence type="ECO:0000313" key="2">
    <source>
        <dbReference type="EMBL" id="KJP86082.1"/>
    </source>
</evidence>
<organism evidence="2 3">
    <name type="scientific">Plasmodium fragile</name>
    <dbReference type="NCBI Taxonomy" id="5857"/>
    <lineage>
        <taxon>Eukaryota</taxon>
        <taxon>Sar</taxon>
        <taxon>Alveolata</taxon>
        <taxon>Apicomplexa</taxon>
        <taxon>Aconoidasida</taxon>
        <taxon>Haemosporida</taxon>
        <taxon>Plasmodiidae</taxon>
        <taxon>Plasmodium</taxon>
        <taxon>Plasmodium (Plasmodium)</taxon>
    </lineage>
</organism>
<dbReference type="VEuPathDB" id="PlasmoDB:AK88_04273"/>
<dbReference type="AlphaFoldDB" id="A0A0D9QH28"/>
<dbReference type="Pfam" id="PF12879">
    <property type="entry name" value="SICA_C"/>
    <property type="match status" value="1"/>
</dbReference>
<dbReference type="InterPro" id="IPR024288">
    <property type="entry name" value="SICA_C"/>
</dbReference>
<evidence type="ECO:0000313" key="3">
    <source>
        <dbReference type="Proteomes" id="UP000054561"/>
    </source>
</evidence>
<keyword evidence="3" id="KW-1185">Reference proteome</keyword>
<feature type="non-terminal residue" evidence="2">
    <location>
        <position position="231"/>
    </location>
</feature>
<protein>
    <recommendedName>
        <fullName evidence="1">Schizont-infected cell agglutination C-terminal domain-containing protein</fullName>
    </recommendedName>
</protein>
<sequence length="231" mass="27117">YFAHLAKRRRKFRTVRDVPSPPLDEEILDHLQRGDLPPPDYGYTMIRARQPASAAPRRGIRPPRVHKRTIIELHLEVLHECEEAEWQNVKDDYWQILVEQFVQELMRDEDTNNNILGVSTSNHGLPGTHVSSTDSKGTDPCPFDEYHPCKCIETIPLAMDTSTRHAQDPDPWKCMETIQFDAEHNAHSNPDHVTSYCIHWINWIHRNKHLLQECTTQPWFLQLKANWKQYL</sequence>
<evidence type="ECO:0000259" key="1">
    <source>
        <dbReference type="Pfam" id="PF12879"/>
    </source>
</evidence>
<reference evidence="2 3" key="1">
    <citation type="submission" date="2014-03" db="EMBL/GenBank/DDBJ databases">
        <title>The Genome Sequence of Plasmodium fragile nilgiri.</title>
        <authorList>
            <consortium name="The Broad Institute Genomics Platform"/>
            <consortium name="The Broad Institute Genome Sequencing Center for Infectious Disease"/>
            <person name="Neafsey D."/>
            <person name="Duraisingh M."/>
            <person name="Young S.K."/>
            <person name="Zeng Q."/>
            <person name="Gargeya S."/>
            <person name="Abouelleil A."/>
            <person name="Alvarado L."/>
            <person name="Chapman S.B."/>
            <person name="Gainer-Dewar J."/>
            <person name="Goldberg J."/>
            <person name="Griggs A."/>
            <person name="Gujja S."/>
            <person name="Hansen M."/>
            <person name="Howarth C."/>
            <person name="Imamovic A."/>
            <person name="Larimer J."/>
            <person name="Pearson M."/>
            <person name="Poon T.W."/>
            <person name="Priest M."/>
            <person name="Roberts A."/>
            <person name="Saif S."/>
            <person name="Shea T."/>
            <person name="Sykes S."/>
            <person name="Wortman J."/>
            <person name="Nusbaum C."/>
            <person name="Birren B."/>
        </authorList>
    </citation>
    <scope>NUCLEOTIDE SEQUENCE [LARGE SCALE GENOMIC DNA]</scope>
    <source>
        <strain evidence="3">nilgiri</strain>
    </source>
</reference>
<dbReference type="Proteomes" id="UP000054561">
    <property type="component" value="Unassembled WGS sequence"/>
</dbReference>
<dbReference type="RefSeq" id="XP_012337306.1">
    <property type="nucleotide sequence ID" value="XM_012481883.1"/>
</dbReference>
<dbReference type="GeneID" id="24269587"/>
<feature type="domain" description="Schizont-infected cell agglutination C-terminal" evidence="1">
    <location>
        <begin position="1"/>
        <end position="131"/>
    </location>
</feature>